<dbReference type="PROSITE" id="PS50943">
    <property type="entry name" value="HTH_CROC1"/>
    <property type="match status" value="1"/>
</dbReference>
<evidence type="ECO:0000313" key="2">
    <source>
        <dbReference type="EMBL" id="PRD63985.1"/>
    </source>
</evidence>
<sequence>MKVSQSAILSSRQLEDCAQLGQKLARLRLARRVKQTDAALRAGLSRNTVYRLEKGDPGLAFGQILRYLEAIAPGSTLLDLLSEKDPALLALSAREKTQRVRDLSATELKELDF</sequence>
<dbReference type="Pfam" id="PF13560">
    <property type="entry name" value="HTH_31"/>
    <property type="match status" value="1"/>
</dbReference>
<protein>
    <recommendedName>
        <fullName evidence="1">HTH cro/C1-type domain-containing protein</fullName>
    </recommendedName>
</protein>
<organism evidence="2 3">
    <name type="scientific">Malikia granosa</name>
    <dbReference type="NCBI Taxonomy" id="263067"/>
    <lineage>
        <taxon>Bacteria</taxon>
        <taxon>Pseudomonadati</taxon>
        <taxon>Pseudomonadota</taxon>
        <taxon>Betaproteobacteria</taxon>
        <taxon>Burkholderiales</taxon>
        <taxon>Comamonadaceae</taxon>
        <taxon>Malikia</taxon>
    </lineage>
</organism>
<gene>
    <name evidence="2" type="ORF">C6P64_16795</name>
</gene>
<dbReference type="SUPFAM" id="SSF47413">
    <property type="entry name" value="lambda repressor-like DNA-binding domains"/>
    <property type="match status" value="1"/>
</dbReference>
<name>A0A2S9K0P3_9BURK</name>
<dbReference type="Proteomes" id="UP000238589">
    <property type="component" value="Unassembled WGS sequence"/>
</dbReference>
<dbReference type="RefSeq" id="WP_105749692.1">
    <property type="nucleotide sequence ID" value="NZ_PVLQ01000109.1"/>
</dbReference>
<dbReference type="OrthoDB" id="9182103at2"/>
<accession>A0A2S9K0P3</accession>
<evidence type="ECO:0000259" key="1">
    <source>
        <dbReference type="PROSITE" id="PS50943"/>
    </source>
</evidence>
<dbReference type="CDD" id="cd00093">
    <property type="entry name" value="HTH_XRE"/>
    <property type="match status" value="1"/>
</dbReference>
<dbReference type="InterPro" id="IPR010982">
    <property type="entry name" value="Lambda_DNA-bd_dom_sf"/>
</dbReference>
<comment type="caution">
    <text evidence="2">The sequence shown here is derived from an EMBL/GenBank/DDBJ whole genome shotgun (WGS) entry which is preliminary data.</text>
</comment>
<reference evidence="2 3" key="1">
    <citation type="submission" date="2018-03" db="EMBL/GenBank/DDBJ databases">
        <title>Comparative genomics illustrates the genes involved in a hyperalkaliphilic mechanisms of Serpentinomonas isolated from highly-alkaline calcium-rich serpentinized springs.</title>
        <authorList>
            <person name="Suzuki S."/>
            <person name="Ishii S."/>
            <person name="Walworth N."/>
            <person name="Bird L."/>
            <person name="Kuenen J.G."/>
            <person name="Nealson K.H."/>
        </authorList>
    </citation>
    <scope>NUCLEOTIDE SEQUENCE [LARGE SCALE GENOMIC DNA]</scope>
    <source>
        <strain evidence="2 3">P1</strain>
    </source>
</reference>
<dbReference type="EMBL" id="PVLQ01000109">
    <property type="protein sequence ID" value="PRD63985.1"/>
    <property type="molecule type" value="Genomic_DNA"/>
</dbReference>
<dbReference type="GO" id="GO:0003677">
    <property type="term" value="F:DNA binding"/>
    <property type="evidence" value="ECO:0007669"/>
    <property type="project" value="InterPro"/>
</dbReference>
<dbReference type="SMART" id="SM00530">
    <property type="entry name" value="HTH_XRE"/>
    <property type="match status" value="1"/>
</dbReference>
<dbReference type="Gene3D" id="1.10.260.40">
    <property type="entry name" value="lambda repressor-like DNA-binding domains"/>
    <property type="match status" value="1"/>
</dbReference>
<proteinExistence type="predicted"/>
<evidence type="ECO:0000313" key="3">
    <source>
        <dbReference type="Proteomes" id="UP000238589"/>
    </source>
</evidence>
<keyword evidence="3" id="KW-1185">Reference proteome</keyword>
<dbReference type="InterPro" id="IPR001387">
    <property type="entry name" value="Cro/C1-type_HTH"/>
</dbReference>
<dbReference type="AlphaFoldDB" id="A0A2S9K0P3"/>
<feature type="domain" description="HTH cro/C1-type" evidence="1">
    <location>
        <begin position="24"/>
        <end position="55"/>
    </location>
</feature>